<gene>
    <name evidence="2" type="ORF">SDC9_129614</name>
</gene>
<dbReference type="EMBL" id="VSSQ01031607">
    <property type="protein sequence ID" value="MPM82553.1"/>
    <property type="molecule type" value="Genomic_DNA"/>
</dbReference>
<comment type="caution">
    <text evidence="2">The sequence shown here is derived from an EMBL/GenBank/DDBJ whole genome shotgun (WGS) entry which is preliminary data.</text>
</comment>
<sequence length="62" mass="6728">MDFDINFGKSLFEMLMIVSSLCFSMSLFTGLMARYNNSAAAAMEIHPTGPSISESIDGISND</sequence>
<feature type="transmembrane region" description="Helical" evidence="1">
    <location>
        <begin position="12"/>
        <end position="33"/>
    </location>
</feature>
<evidence type="ECO:0000256" key="1">
    <source>
        <dbReference type="SAM" id="Phobius"/>
    </source>
</evidence>
<keyword evidence="1" id="KW-0472">Membrane</keyword>
<protein>
    <submittedName>
        <fullName evidence="2">Uncharacterized protein</fullName>
    </submittedName>
</protein>
<dbReference type="AlphaFoldDB" id="A0A645D0C4"/>
<evidence type="ECO:0000313" key="2">
    <source>
        <dbReference type="EMBL" id="MPM82553.1"/>
    </source>
</evidence>
<organism evidence="2">
    <name type="scientific">bioreactor metagenome</name>
    <dbReference type="NCBI Taxonomy" id="1076179"/>
    <lineage>
        <taxon>unclassified sequences</taxon>
        <taxon>metagenomes</taxon>
        <taxon>ecological metagenomes</taxon>
    </lineage>
</organism>
<name>A0A645D0C4_9ZZZZ</name>
<keyword evidence="1" id="KW-1133">Transmembrane helix</keyword>
<keyword evidence="1" id="KW-0812">Transmembrane</keyword>
<proteinExistence type="predicted"/>
<accession>A0A645D0C4</accession>
<reference evidence="2" key="1">
    <citation type="submission" date="2019-08" db="EMBL/GenBank/DDBJ databases">
        <authorList>
            <person name="Kucharzyk K."/>
            <person name="Murdoch R.W."/>
            <person name="Higgins S."/>
            <person name="Loffler F."/>
        </authorList>
    </citation>
    <scope>NUCLEOTIDE SEQUENCE</scope>
</reference>